<gene>
    <name evidence="2" type="ORF">PILCRDRAFT_81590</name>
</gene>
<evidence type="ECO:0000259" key="1">
    <source>
        <dbReference type="Pfam" id="PF18718"/>
    </source>
</evidence>
<feature type="non-terminal residue" evidence="2">
    <location>
        <position position="1"/>
    </location>
</feature>
<evidence type="ECO:0000313" key="3">
    <source>
        <dbReference type="Proteomes" id="UP000054166"/>
    </source>
</evidence>
<proteinExistence type="predicted"/>
<dbReference type="Pfam" id="PF18718">
    <property type="entry name" value="CxC5"/>
    <property type="match status" value="1"/>
</dbReference>
<organism evidence="2 3">
    <name type="scientific">Piloderma croceum (strain F 1598)</name>
    <dbReference type="NCBI Taxonomy" id="765440"/>
    <lineage>
        <taxon>Eukaryota</taxon>
        <taxon>Fungi</taxon>
        <taxon>Dikarya</taxon>
        <taxon>Basidiomycota</taxon>
        <taxon>Agaricomycotina</taxon>
        <taxon>Agaricomycetes</taxon>
        <taxon>Agaricomycetidae</taxon>
        <taxon>Atheliales</taxon>
        <taxon>Atheliaceae</taxon>
        <taxon>Piloderma</taxon>
    </lineage>
</organism>
<sequence>TIYPVQCCCINPVCEHAMRQLLLKKEQQRCAVVFTVADGACLAWSVHLYCTECKTNYHNNYSVCGGVQTYFGGVPDLIQVGEHQLIKTALINTWVDLMLTAW</sequence>
<dbReference type="InterPro" id="IPR041539">
    <property type="entry name" value="CxC5"/>
</dbReference>
<dbReference type="OrthoDB" id="3055037at2759"/>
<evidence type="ECO:0000313" key="2">
    <source>
        <dbReference type="EMBL" id="KIM72826.1"/>
    </source>
</evidence>
<dbReference type="EMBL" id="KN833105">
    <property type="protein sequence ID" value="KIM72826.1"/>
    <property type="molecule type" value="Genomic_DNA"/>
</dbReference>
<protein>
    <recommendedName>
        <fullName evidence="1">CxC5 like cysteine cluster associated with KDZ domain-containing protein</fullName>
    </recommendedName>
</protein>
<feature type="domain" description="CxC5 like cysteine cluster associated with KDZ" evidence="1">
    <location>
        <begin position="1"/>
        <end position="102"/>
    </location>
</feature>
<dbReference type="HOGENOM" id="CLU_179715_0_0_1"/>
<keyword evidence="3" id="KW-1185">Reference proteome</keyword>
<dbReference type="InParanoid" id="A0A0C3EYL0"/>
<accession>A0A0C3EYL0</accession>
<dbReference type="STRING" id="765440.A0A0C3EYL0"/>
<dbReference type="AlphaFoldDB" id="A0A0C3EYL0"/>
<name>A0A0C3EYL0_PILCF</name>
<reference evidence="2 3" key="1">
    <citation type="submission" date="2014-04" db="EMBL/GenBank/DDBJ databases">
        <authorList>
            <consortium name="DOE Joint Genome Institute"/>
            <person name="Kuo A."/>
            <person name="Tarkka M."/>
            <person name="Buscot F."/>
            <person name="Kohler A."/>
            <person name="Nagy L.G."/>
            <person name="Floudas D."/>
            <person name="Copeland A."/>
            <person name="Barry K.W."/>
            <person name="Cichocki N."/>
            <person name="Veneault-Fourrey C."/>
            <person name="LaButti K."/>
            <person name="Lindquist E.A."/>
            <person name="Lipzen A."/>
            <person name="Lundell T."/>
            <person name="Morin E."/>
            <person name="Murat C."/>
            <person name="Sun H."/>
            <person name="Tunlid A."/>
            <person name="Henrissat B."/>
            <person name="Grigoriev I.V."/>
            <person name="Hibbett D.S."/>
            <person name="Martin F."/>
            <person name="Nordberg H.P."/>
            <person name="Cantor M.N."/>
            <person name="Hua S.X."/>
        </authorList>
    </citation>
    <scope>NUCLEOTIDE SEQUENCE [LARGE SCALE GENOMIC DNA]</scope>
    <source>
        <strain evidence="2 3">F 1598</strain>
    </source>
</reference>
<reference evidence="3" key="2">
    <citation type="submission" date="2015-01" db="EMBL/GenBank/DDBJ databases">
        <title>Evolutionary Origins and Diversification of the Mycorrhizal Mutualists.</title>
        <authorList>
            <consortium name="DOE Joint Genome Institute"/>
            <consortium name="Mycorrhizal Genomics Consortium"/>
            <person name="Kohler A."/>
            <person name="Kuo A."/>
            <person name="Nagy L.G."/>
            <person name="Floudas D."/>
            <person name="Copeland A."/>
            <person name="Barry K.W."/>
            <person name="Cichocki N."/>
            <person name="Veneault-Fourrey C."/>
            <person name="LaButti K."/>
            <person name="Lindquist E.A."/>
            <person name="Lipzen A."/>
            <person name="Lundell T."/>
            <person name="Morin E."/>
            <person name="Murat C."/>
            <person name="Riley R."/>
            <person name="Ohm R."/>
            <person name="Sun H."/>
            <person name="Tunlid A."/>
            <person name="Henrissat B."/>
            <person name="Grigoriev I.V."/>
            <person name="Hibbett D.S."/>
            <person name="Martin F."/>
        </authorList>
    </citation>
    <scope>NUCLEOTIDE SEQUENCE [LARGE SCALE GENOMIC DNA]</scope>
    <source>
        <strain evidence="3">F 1598</strain>
    </source>
</reference>
<dbReference type="Proteomes" id="UP000054166">
    <property type="component" value="Unassembled WGS sequence"/>
</dbReference>